<dbReference type="Pfam" id="PF02138">
    <property type="entry name" value="Beach"/>
    <property type="match status" value="1"/>
</dbReference>
<dbReference type="InterPro" id="IPR000409">
    <property type="entry name" value="BEACH_dom"/>
</dbReference>
<dbReference type="InterPro" id="IPR018391">
    <property type="entry name" value="PQQ_b-propeller_rpt"/>
</dbReference>
<dbReference type="Pfam" id="PF00400">
    <property type="entry name" value="WD40"/>
    <property type="match status" value="3"/>
</dbReference>
<dbReference type="InterPro" id="IPR001680">
    <property type="entry name" value="WD40_rpt"/>
</dbReference>
<evidence type="ECO:0000313" key="8">
    <source>
        <dbReference type="Proteomes" id="UP000749559"/>
    </source>
</evidence>
<feature type="compositionally biased region" description="Basic and acidic residues" evidence="5">
    <location>
        <begin position="1484"/>
        <end position="1495"/>
    </location>
</feature>
<dbReference type="SUPFAM" id="SSF50978">
    <property type="entry name" value="WD40 repeat-like"/>
    <property type="match status" value="1"/>
</dbReference>
<dbReference type="GO" id="GO:0005776">
    <property type="term" value="C:autophagosome"/>
    <property type="evidence" value="ECO:0007669"/>
    <property type="project" value="UniProtKB-SubCell"/>
</dbReference>
<feature type="repeat" description="WD" evidence="4">
    <location>
        <begin position="1668"/>
        <end position="1707"/>
    </location>
</feature>
<dbReference type="PROSITE" id="PS50082">
    <property type="entry name" value="WD_REPEATS_2"/>
    <property type="match status" value="3"/>
</dbReference>
<evidence type="ECO:0000256" key="4">
    <source>
        <dbReference type="PROSITE-ProRule" id="PRU00221"/>
    </source>
</evidence>
<dbReference type="Proteomes" id="UP000749559">
    <property type="component" value="Unassembled WGS sequence"/>
</dbReference>
<accession>A0A8S4PBG4</accession>
<dbReference type="SUPFAM" id="SSF56112">
    <property type="entry name" value="Protein kinase-like (PK-like)"/>
    <property type="match status" value="1"/>
</dbReference>
<comment type="caution">
    <text evidence="7">The sequence shown here is derived from an EMBL/GenBank/DDBJ whole genome shotgun (WGS) entry which is preliminary data.</text>
</comment>
<dbReference type="InterPro" id="IPR015943">
    <property type="entry name" value="WD40/YVTN_repeat-like_dom_sf"/>
</dbReference>
<feature type="compositionally biased region" description="Acidic residues" evidence="5">
    <location>
        <begin position="959"/>
        <end position="977"/>
    </location>
</feature>
<feature type="domain" description="BEACH" evidence="6">
    <location>
        <begin position="309"/>
        <end position="576"/>
    </location>
</feature>
<dbReference type="GO" id="GO:0005739">
    <property type="term" value="C:mitochondrion"/>
    <property type="evidence" value="ECO:0007669"/>
    <property type="project" value="TreeGrafter"/>
</dbReference>
<organism evidence="7 8">
    <name type="scientific">Owenia fusiformis</name>
    <name type="common">Polychaete worm</name>
    <dbReference type="NCBI Taxonomy" id="6347"/>
    <lineage>
        <taxon>Eukaryota</taxon>
        <taxon>Metazoa</taxon>
        <taxon>Spiralia</taxon>
        <taxon>Lophotrochozoa</taxon>
        <taxon>Annelida</taxon>
        <taxon>Polychaeta</taxon>
        <taxon>Sedentaria</taxon>
        <taxon>Canalipalpata</taxon>
        <taxon>Sabellida</taxon>
        <taxon>Oweniida</taxon>
        <taxon>Oweniidae</taxon>
        <taxon>Owenia</taxon>
    </lineage>
</organism>
<dbReference type="OrthoDB" id="29306at2759"/>
<dbReference type="GO" id="GO:0035973">
    <property type="term" value="P:aggrephagy"/>
    <property type="evidence" value="ECO:0007669"/>
    <property type="project" value="TreeGrafter"/>
</dbReference>
<evidence type="ECO:0000256" key="5">
    <source>
        <dbReference type="SAM" id="MobiDB-lite"/>
    </source>
</evidence>
<dbReference type="SMART" id="SM00320">
    <property type="entry name" value="WD40"/>
    <property type="match status" value="7"/>
</dbReference>
<evidence type="ECO:0000313" key="7">
    <source>
        <dbReference type="EMBL" id="CAH1791760.1"/>
    </source>
</evidence>
<dbReference type="InterPro" id="IPR011009">
    <property type="entry name" value="Kinase-like_dom_sf"/>
</dbReference>
<dbReference type="CDD" id="cd06071">
    <property type="entry name" value="Beach"/>
    <property type="match status" value="1"/>
</dbReference>
<dbReference type="InterPro" id="IPR052651">
    <property type="entry name" value="WDR81"/>
</dbReference>
<dbReference type="SMART" id="SM00564">
    <property type="entry name" value="PQQ"/>
    <property type="match status" value="2"/>
</dbReference>
<gene>
    <name evidence="7" type="ORF">OFUS_LOCUS16811</name>
</gene>
<feature type="compositionally biased region" description="Acidic residues" evidence="5">
    <location>
        <begin position="1022"/>
        <end position="1045"/>
    </location>
</feature>
<dbReference type="EMBL" id="CAIIXF020000008">
    <property type="protein sequence ID" value="CAH1791760.1"/>
    <property type="molecule type" value="Genomic_DNA"/>
</dbReference>
<dbReference type="InterPro" id="IPR036372">
    <property type="entry name" value="BEACH_dom_sf"/>
</dbReference>
<proteinExistence type="predicted"/>
<keyword evidence="3" id="KW-0677">Repeat</keyword>
<dbReference type="PANTHER" id="PTHR44662:SF1">
    <property type="entry name" value="WD REPEAT-CONTAINING PROTEIN 81"/>
    <property type="match status" value="1"/>
</dbReference>
<feature type="region of interest" description="Disordered" evidence="5">
    <location>
        <begin position="1066"/>
        <end position="1110"/>
    </location>
</feature>
<dbReference type="Gene3D" id="1.10.510.10">
    <property type="entry name" value="Transferase(Phosphotransferase) domain 1"/>
    <property type="match status" value="1"/>
</dbReference>
<dbReference type="GO" id="GO:0035014">
    <property type="term" value="F:phosphatidylinositol 3-kinase regulator activity"/>
    <property type="evidence" value="ECO:0007669"/>
    <property type="project" value="TreeGrafter"/>
</dbReference>
<keyword evidence="2 4" id="KW-0853">WD repeat</keyword>
<name>A0A8S4PBG4_OWEFU</name>
<dbReference type="PANTHER" id="PTHR44662">
    <property type="entry name" value="WD REPEAT-CONTAINING PROTEIN 81"/>
    <property type="match status" value="1"/>
</dbReference>
<dbReference type="Gene3D" id="2.130.10.10">
    <property type="entry name" value="YVTN repeat-like/Quinoprotein amine dehydrogenase"/>
    <property type="match status" value="2"/>
</dbReference>
<comment type="subcellular location">
    <subcellularLocation>
        <location evidence="1">Cytoplasmic vesicle</location>
        <location evidence="1">Autophagosome</location>
    </subcellularLocation>
</comment>
<dbReference type="InterPro" id="IPR036322">
    <property type="entry name" value="WD40_repeat_dom_sf"/>
</dbReference>
<feature type="repeat" description="WD" evidence="4">
    <location>
        <begin position="1797"/>
        <end position="1837"/>
    </location>
</feature>
<reference evidence="7" key="1">
    <citation type="submission" date="2022-03" db="EMBL/GenBank/DDBJ databases">
        <authorList>
            <person name="Martin C."/>
        </authorList>
    </citation>
    <scope>NUCLEOTIDE SEQUENCE</scope>
</reference>
<dbReference type="SMART" id="SM01026">
    <property type="entry name" value="Beach"/>
    <property type="match status" value="1"/>
</dbReference>
<dbReference type="SUPFAM" id="SSF81837">
    <property type="entry name" value="BEACH domain"/>
    <property type="match status" value="1"/>
</dbReference>
<dbReference type="PROSITE" id="PS50197">
    <property type="entry name" value="BEACH"/>
    <property type="match status" value="1"/>
</dbReference>
<evidence type="ECO:0000256" key="1">
    <source>
        <dbReference type="ARBA" id="ARBA00004419"/>
    </source>
</evidence>
<feature type="region of interest" description="Disordered" evidence="5">
    <location>
        <begin position="950"/>
        <end position="1052"/>
    </location>
</feature>
<dbReference type="Gene3D" id="1.10.1540.10">
    <property type="entry name" value="BEACH domain"/>
    <property type="match status" value="1"/>
</dbReference>
<evidence type="ECO:0000256" key="2">
    <source>
        <dbReference type="ARBA" id="ARBA00022574"/>
    </source>
</evidence>
<feature type="region of interest" description="Disordered" evidence="5">
    <location>
        <begin position="1478"/>
        <end position="1507"/>
    </location>
</feature>
<feature type="repeat" description="WD" evidence="4">
    <location>
        <begin position="1619"/>
        <end position="1654"/>
    </location>
</feature>
<dbReference type="PROSITE" id="PS50294">
    <property type="entry name" value="WD_REPEATS_REGION"/>
    <property type="match status" value="1"/>
</dbReference>
<evidence type="ECO:0000256" key="3">
    <source>
        <dbReference type="ARBA" id="ARBA00022737"/>
    </source>
</evidence>
<keyword evidence="8" id="KW-1185">Reference proteome</keyword>
<evidence type="ECO:0000259" key="6">
    <source>
        <dbReference type="PROSITE" id="PS50197"/>
    </source>
</evidence>
<protein>
    <recommendedName>
        <fullName evidence="6">BEACH domain-containing protein</fullName>
    </recommendedName>
</protein>
<dbReference type="FunFam" id="1.10.1540.10:FF:000003">
    <property type="entry name" value="WD repeat-containing protein 81 isoform X1"/>
    <property type="match status" value="1"/>
</dbReference>
<sequence>MKHLSDELKIPEDLQRCVNQHRVVCLVTEDWLRGVQKGQFEAIVNNLTISEVDLYIAKSVLNIPPPWVRKSIKCIEKQDVLIASDSHVQNKQECLTDSFTELHAYIGEQNRKNLWREVQKKHNKYINNGGLPSSPSCDIKHRKFNDVLREALQMLYRCDIVQLYPTSASLLTPDLSNSSSNDGHNHPHPNTVPVDCIIETDSVFYVIEEYFPHNVNDVVTFSPAILGESHSKPLFLVYQLLSLTSWLHSQGLALGDIRLSNILLDSKLWMHIPLPNIEAILTNEIKPCDQNKTDVILKNDLNPSAKENELEGITSDLGRYTHEWVHGRISNFDYLMILNKFAGRRYGDPNNHPVIPWVCDFTQPNGGFRNFNKSKYRLNKGDRQLDLTYDIGMMDLGSGSTHTPHHISDVLADITYYVYKARVTPKEILCKYVRSKWVANEYPSSMQRLQEWTPDECIPEFFTDPTIFTSIHEDLPDLEIPTWCDSPEDFIKRHMEILESEPVSSKLHHWIDLTFGYKLGGASAVRAKNVCLQLVNQHKDLSNHGVVQLFTQPHPHRHTKKPRESAQSYHLPTVGSFTTISLNSHSVSNINHGDPIGVSNVNGVNKTKETTGGIVTLPKDWKPLAELEQLESEYKFSLRTNLELPNQEQLEDPQTDLRDIRESRDMQVIGCVMAEMFFAPKLRGMSQDAPLEHRYRVVCKHLRKDFSDVPRPFRCALKWLLQLDKDNAASHTIDGPSATGLLFNYEPVSNHGLPPPTPRLLLHPLVSILPFPAYFPDLYTLFSQLHVYDIQLAALDGLPGEVANVKALAKEKVICAAKGLIELLPKLNQESVELIMPFIMKLFTDKFTTIQAMWSLFGPISQSLGPKMTSKMLLPVFADIFNADPTSPKHIKLYHRSFLLQAIIRLGLNTFLTNFSTSLVEATAGYKNFTLAANEQYERLESADLNIRNSSINQPDINSSDDIDKDETNDDIIDVDDPLEKSGEVFNMDNIDGDTDSSTKPDHSSSDSCSVGKVSIDRLESDIIEDAEREDDVSIEEECGDEPTDEALGKSLGLTSVHSLSRLMDRQRTASVGSSEVEDPLGNSSSDVATPRPSETDSSDTGIPQRMPRSETEEFYQSLGTMEYNISDVAMESVMWLAHRLGPVLATKYLSRNLLRMLGLCYLGQEQMQCTNITTDDGGVSCSKKEVSGDVHVANVLKCLTGIAVLYGEHVILLQYFPHIVDVIASSTKRLTVRAEGGLIGCAALIHYLVPYLTDTTLMDNLKGPIFEDMLAPLLKLASSQQHSFPSGAIARTVICYKVLDILYIIGLRISFEMTRKFMSPILKLFFASFERVHVEMASEGQDPGTKLRQNKSSSSLLDSTDENMYCQIKKDSYTQEYKIGTPVKVDWMMASTSSQSSFRYSLSPPIAEDRELDSVDVVADSGRIKEELSECFTPELAHIAYIPFCKLAGGIHMEATLTNDNLIRQLVALHDEALTKQAENDSSEVKEEGEKKDPNNVLHEGGLLPAPGQTSWFVQLPSQDADVAEATEDVGTFGSSIQGNRLVLDVDPEPDASVNVSNKKKPPDPLSKIDYTRLKCPDMVMNKRRHLKGNWLAYWEHELGLSERETLFNFKQIKLQTYSGHTNSIRAIYPLDNENSFITASKDKTVKLWSLRNSGGGGERGGCQWTYNLHKKSVFSVTFLEPLRLAASCDSIVHIWDPYTGRCIRQLESAKNSPVTVLTPMPAPSTTLITATTDATLRFLDVRTGSYMHEFKCTTGAAGLIRCVTVSPDSNIIAVGYSSGIISMLDARTGELLRTWKGHEGEILQIKAFNNNLFVTSSFDQAMSLWNIDDGKLVCHFRGHSEPAHCFSFYRNEIISATTGNRIGVHTSLDGQASFSSTKLRSDTFKGVLTTLAVLPLNRLLLLGADNGTIKLLC</sequence>